<dbReference type="AlphaFoldDB" id="A0A653A035"/>
<dbReference type="EMBL" id="UPXX01000001">
    <property type="protein sequence ID" value="VBB41380.1"/>
    <property type="molecule type" value="Genomic_DNA"/>
</dbReference>
<dbReference type="Pfam" id="PF04014">
    <property type="entry name" value="MazE_antitoxin"/>
    <property type="match status" value="1"/>
</dbReference>
<accession>A0A653A035</accession>
<dbReference type="InterPro" id="IPR007159">
    <property type="entry name" value="SpoVT-AbrB_dom"/>
</dbReference>
<evidence type="ECO:0000313" key="2">
    <source>
        <dbReference type="EMBL" id="VBB41380.1"/>
    </source>
</evidence>
<proteinExistence type="predicted"/>
<sequence length="94" mass="10960">MALMKIRKNFQLTIPRGLRRKFNLEEGDYVEMGIKDECIVLRPVKVIQPDQEYFYSREWQKKEAEVDEDVRKGDIAGPFENAAEAIEALKTAKI</sequence>
<protein>
    <submittedName>
        <fullName evidence="2">Transcriptional regulator, AbrB family</fullName>
    </submittedName>
</protein>
<reference evidence="2" key="1">
    <citation type="submission" date="2018-07" db="EMBL/GenBank/DDBJ databases">
        <authorList>
            <consortium name="Genoscope - CEA"/>
            <person name="William W."/>
        </authorList>
    </citation>
    <scope>NUCLEOTIDE SEQUENCE</scope>
    <source>
        <strain evidence="2">IK1</strain>
    </source>
</reference>
<dbReference type="SMART" id="SM00966">
    <property type="entry name" value="SpoVT_AbrB"/>
    <property type="match status" value="1"/>
</dbReference>
<dbReference type="InterPro" id="IPR037914">
    <property type="entry name" value="SpoVT-AbrB_sf"/>
</dbReference>
<feature type="domain" description="SpoVT-AbrB" evidence="1">
    <location>
        <begin position="4"/>
        <end position="49"/>
    </location>
</feature>
<evidence type="ECO:0000259" key="1">
    <source>
        <dbReference type="SMART" id="SM00966"/>
    </source>
</evidence>
<dbReference type="SUPFAM" id="SSF89447">
    <property type="entry name" value="AbrB/MazE/MraZ-like"/>
    <property type="match status" value="1"/>
</dbReference>
<dbReference type="NCBIfam" id="TIGR01439">
    <property type="entry name" value="lp_hng_hel_AbrB"/>
    <property type="match status" value="1"/>
</dbReference>
<gene>
    <name evidence="2" type="ORF">TRIP_B10108</name>
</gene>
<dbReference type="GO" id="GO:0003677">
    <property type="term" value="F:DNA binding"/>
    <property type="evidence" value="ECO:0007669"/>
    <property type="project" value="InterPro"/>
</dbReference>
<name>A0A653A035_UNCDX</name>
<dbReference type="Gene3D" id="2.10.260.10">
    <property type="match status" value="1"/>
</dbReference>
<organism evidence="2">
    <name type="scientific">Uncultured Desulfatiglans sp</name>
    <dbReference type="NCBI Taxonomy" id="1748965"/>
    <lineage>
        <taxon>Bacteria</taxon>
        <taxon>Pseudomonadati</taxon>
        <taxon>Thermodesulfobacteriota</taxon>
        <taxon>Desulfobacteria</taxon>
        <taxon>Desulfatiglandales</taxon>
        <taxon>Desulfatiglandaceae</taxon>
        <taxon>Desulfatiglans</taxon>
        <taxon>environmental samples</taxon>
    </lineage>
</organism>